<reference evidence="2 4" key="1">
    <citation type="submission" date="2015-07" db="EMBL/GenBank/DDBJ databases">
        <title>A draft genome sequence of Mycobacterium wolinskyi.</title>
        <authorList>
            <person name="de Man T.J."/>
            <person name="Perry K.A."/>
            <person name="Coulliette A.D."/>
            <person name="Jensen B."/>
            <person name="Toney N.C."/>
            <person name="Limbago B.M."/>
            <person name="Noble-Wang J."/>
        </authorList>
    </citation>
    <scope>NUCLEOTIDE SEQUENCE [LARGE SCALE GENOMIC DNA]</scope>
    <source>
        <strain evidence="2 4">CDC_01</strain>
    </source>
</reference>
<keyword evidence="1" id="KW-1133">Transmembrane helix</keyword>
<dbReference type="EMBL" id="LGTW01000010">
    <property type="protein sequence ID" value="KWX23010.1"/>
    <property type="molecule type" value="Genomic_DNA"/>
</dbReference>
<keyword evidence="1" id="KW-0812">Transmembrane</keyword>
<gene>
    <name evidence="2" type="ORF">AFM11_16700</name>
    <name evidence="3" type="ORF">AWC31_01270</name>
</gene>
<reference evidence="3 5" key="2">
    <citation type="submission" date="2016-01" db="EMBL/GenBank/DDBJ databases">
        <title>The new phylogeny of the genus Mycobacterium.</title>
        <authorList>
            <person name="Tarcisio F."/>
            <person name="Conor M."/>
            <person name="Antonella G."/>
            <person name="Elisabetta G."/>
            <person name="Giulia F.S."/>
            <person name="Sara T."/>
            <person name="Anna F."/>
            <person name="Clotilde B."/>
            <person name="Roberto B."/>
            <person name="Veronica D.S."/>
            <person name="Fabio R."/>
            <person name="Monica P."/>
            <person name="Olivier J."/>
            <person name="Enrico T."/>
            <person name="Nicola S."/>
        </authorList>
    </citation>
    <scope>NUCLEOTIDE SEQUENCE [LARGE SCALE GENOMIC DNA]</scope>
    <source>
        <strain evidence="3 5">ATCC 700010</strain>
    </source>
</reference>
<protein>
    <submittedName>
        <fullName evidence="2">Uncharacterized protein</fullName>
    </submittedName>
</protein>
<dbReference type="Proteomes" id="UP000070612">
    <property type="component" value="Unassembled WGS sequence"/>
</dbReference>
<evidence type="ECO:0000313" key="3">
    <source>
        <dbReference type="EMBL" id="ORX13193.1"/>
    </source>
</evidence>
<evidence type="ECO:0000313" key="2">
    <source>
        <dbReference type="EMBL" id="KWX23010.1"/>
    </source>
</evidence>
<feature type="transmembrane region" description="Helical" evidence="1">
    <location>
        <begin position="6"/>
        <end position="25"/>
    </location>
</feature>
<dbReference type="PATRIC" id="fig|59750.3.peg.690"/>
<name>A0A132PKY8_9MYCO</name>
<dbReference type="RefSeq" id="WP_067850720.1">
    <property type="nucleotide sequence ID" value="NZ_JACKUA010000041.1"/>
</dbReference>
<evidence type="ECO:0000256" key="1">
    <source>
        <dbReference type="SAM" id="Phobius"/>
    </source>
</evidence>
<proteinExistence type="predicted"/>
<evidence type="ECO:0000313" key="4">
    <source>
        <dbReference type="Proteomes" id="UP000070612"/>
    </source>
</evidence>
<evidence type="ECO:0000313" key="5">
    <source>
        <dbReference type="Proteomes" id="UP000193964"/>
    </source>
</evidence>
<keyword evidence="1" id="KW-0472">Membrane</keyword>
<dbReference type="AlphaFoldDB" id="A0A132PKY8"/>
<keyword evidence="4" id="KW-1185">Reference proteome</keyword>
<dbReference type="Proteomes" id="UP000193964">
    <property type="component" value="Unassembled WGS sequence"/>
</dbReference>
<organism evidence="2 4">
    <name type="scientific">Mycolicibacterium wolinskyi</name>
    <dbReference type="NCBI Taxonomy" id="59750"/>
    <lineage>
        <taxon>Bacteria</taxon>
        <taxon>Bacillati</taxon>
        <taxon>Actinomycetota</taxon>
        <taxon>Actinomycetes</taxon>
        <taxon>Mycobacteriales</taxon>
        <taxon>Mycobacteriaceae</taxon>
        <taxon>Mycolicibacterium</taxon>
    </lineage>
</organism>
<dbReference type="EMBL" id="LQQA01000023">
    <property type="protein sequence ID" value="ORX13193.1"/>
    <property type="molecule type" value="Genomic_DNA"/>
</dbReference>
<sequence length="88" mass="9898">MTVYEVLTVALIMVLATATTVAIYVGMANWIGACYVVRCSECHHLTFASVNRPQESCAHCRHPMLLHPLYTAQHHDNAVRVVGDRLRY</sequence>
<accession>A0A132PKY8</accession>
<comment type="caution">
    <text evidence="2">The sequence shown here is derived from an EMBL/GenBank/DDBJ whole genome shotgun (WGS) entry which is preliminary data.</text>
</comment>
<dbReference type="OrthoDB" id="4747870at2"/>